<accession>A0A9W9DEV7</accession>
<feature type="compositionally biased region" description="Low complexity" evidence="1">
    <location>
        <begin position="20"/>
        <end position="29"/>
    </location>
</feature>
<feature type="chain" id="PRO_5040976174" evidence="2">
    <location>
        <begin position="19"/>
        <end position="174"/>
    </location>
</feature>
<gene>
    <name evidence="3" type="ORF">J3R30DRAFT_3579824</name>
</gene>
<feature type="compositionally biased region" description="Polar residues" evidence="1">
    <location>
        <begin position="31"/>
        <end position="49"/>
    </location>
</feature>
<feature type="non-terminal residue" evidence="3">
    <location>
        <position position="174"/>
    </location>
</feature>
<dbReference type="EMBL" id="JAOTPV010000049">
    <property type="protein sequence ID" value="KAJ4467006.1"/>
    <property type="molecule type" value="Genomic_DNA"/>
</dbReference>
<name>A0A9W9DEV7_9AGAR</name>
<reference evidence="3" key="1">
    <citation type="submission" date="2022-08" db="EMBL/GenBank/DDBJ databases">
        <title>A Global Phylogenomic Analysis of the Shiitake Genus Lentinula.</title>
        <authorList>
            <consortium name="DOE Joint Genome Institute"/>
            <person name="Sierra-Patev S."/>
            <person name="Min B."/>
            <person name="Naranjo-Ortiz M."/>
            <person name="Looney B."/>
            <person name="Konkel Z."/>
            <person name="Slot J.C."/>
            <person name="Sakamoto Y."/>
            <person name="Steenwyk J.L."/>
            <person name="Rokas A."/>
            <person name="Carro J."/>
            <person name="Camarero S."/>
            <person name="Ferreira P."/>
            <person name="Molpeceres G."/>
            <person name="Ruiz-Duenas F.J."/>
            <person name="Serrano A."/>
            <person name="Henrissat B."/>
            <person name="Drula E."/>
            <person name="Hughes K.W."/>
            <person name="Mata J.L."/>
            <person name="Ishikawa N.K."/>
            <person name="Vargas-Isla R."/>
            <person name="Ushijima S."/>
            <person name="Smith C.A."/>
            <person name="Ahrendt S."/>
            <person name="Andreopoulos W."/>
            <person name="He G."/>
            <person name="Labutti K."/>
            <person name="Lipzen A."/>
            <person name="Ng V."/>
            <person name="Riley R."/>
            <person name="Sandor L."/>
            <person name="Barry K."/>
            <person name="Martinez A.T."/>
            <person name="Xiao Y."/>
            <person name="Gibbons J.G."/>
            <person name="Terashima K."/>
            <person name="Grigoriev I.V."/>
            <person name="Hibbett D.S."/>
        </authorList>
    </citation>
    <scope>NUCLEOTIDE SEQUENCE</scope>
    <source>
        <strain evidence="3">JLM2183</strain>
    </source>
</reference>
<dbReference type="OrthoDB" id="2960040at2759"/>
<evidence type="ECO:0000256" key="2">
    <source>
        <dbReference type="SAM" id="SignalP"/>
    </source>
</evidence>
<keyword evidence="2" id="KW-0732">Signal</keyword>
<feature type="region of interest" description="Disordered" evidence="1">
    <location>
        <begin position="20"/>
        <end position="49"/>
    </location>
</feature>
<dbReference type="Proteomes" id="UP001150266">
    <property type="component" value="Unassembled WGS sequence"/>
</dbReference>
<organism evidence="3 4">
    <name type="scientific">Lentinula aciculospora</name>
    <dbReference type="NCBI Taxonomy" id="153920"/>
    <lineage>
        <taxon>Eukaryota</taxon>
        <taxon>Fungi</taxon>
        <taxon>Dikarya</taxon>
        <taxon>Basidiomycota</taxon>
        <taxon>Agaricomycotina</taxon>
        <taxon>Agaricomycetes</taxon>
        <taxon>Agaricomycetidae</taxon>
        <taxon>Agaricales</taxon>
        <taxon>Marasmiineae</taxon>
        <taxon>Omphalotaceae</taxon>
        <taxon>Lentinula</taxon>
    </lineage>
</organism>
<evidence type="ECO:0000313" key="3">
    <source>
        <dbReference type="EMBL" id="KAJ4467006.1"/>
    </source>
</evidence>
<evidence type="ECO:0000256" key="1">
    <source>
        <dbReference type="SAM" id="MobiDB-lite"/>
    </source>
</evidence>
<evidence type="ECO:0000313" key="4">
    <source>
        <dbReference type="Proteomes" id="UP001150266"/>
    </source>
</evidence>
<protein>
    <submittedName>
        <fullName evidence="3">Uncharacterized protein</fullName>
    </submittedName>
</protein>
<proteinExistence type="predicted"/>
<feature type="signal peptide" evidence="2">
    <location>
        <begin position="1"/>
        <end position="18"/>
    </location>
</feature>
<comment type="caution">
    <text evidence="3">The sequence shown here is derived from an EMBL/GenBank/DDBJ whole genome shotgun (WGS) entry which is preliminary data.</text>
</comment>
<dbReference type="AlphaFoldDB" id="A0A9W9DEV7"/>
<keyword evidence="4" id="KW-1185">Reference proteome</keyword>
<sequence length="174" mass="18116">MRFNTSLIVLGFAAAVSAVPVSGPSAPGPNKAQSDSSVGHNPDVSTSANLSARDFEVGLGAALERREYSVSVTFKELGGVRTTAETEKQAEDMVKETLKNAAKRLKMGEGSELTVTFTNHWQGSFLKTVQFTFQDPVCGGGGSGTCSGDSKAGGQGTIMAAPKKGRSAKVLWSK</sequence>